<evidence type="ECO:0000259" key="2">
    <source>
        <dbReference type="PROSITE" id="PS50966"/>
    </source>
</evidence>
<reference evidence="3" key="1">
    <citation type="submission" date="2021-06" db="EMBL/GenBank/DDBJ databases">
        <authorList>
            <person name="Kallberg Y."/>
            <person name="Tangrot J."/>
            <person name="Rosling A."/>
        </authorList>
    </citation>
    <scope>NUCLEOTIDE SEQUENCE</scope>
    <source>
        <strain evidence="3">IA702</strain>
    </source>
</reference>
<dbReference type="AlphaFoldDB" id="A0A9N9BIF2"/>
<comment type="caution">
    <text evidence="3">The sequence shown here is derived from an EMBL/GenBank/DDBJ whole genome shotgun (WGS) entry which is preliminary data.</text>
</comment>
<proteinExistence type="predicted"/>
<evidence type="ECO:0000256" key="1">
    <source>
        <dbReference type="PROSITE-ProRule" id="PRU00325"/>
    </source>
</evidence>
<dbReference type="GO" id="GO:0008270">
    <property type="term" value="F:zinc ion binding"/>
    <property type="evidence" value="ECO:0007669"/>
    <property type="project" value="UniProtKB-KW"/>
</dbReference>
<evidence type="ECO:0000313" key="3">
    <source>
        <dbReference type="EMBL" id="CAG8566882.1"/>
    </source>
</evidence>
<protein>
    <submittedName>
        <fullName evidence="3">5364_t:CDS:1</fullName>
    </submittedName>
</protein>
<accession>A0A9N9BIF2</accession>
<organism evidence="3 4">
    <name type="scientific">Paraglomus occultum</name>
    <dbReference type="NCBI Taxonomy" id="144539"/>
    <lineage>
        <taxon>Eukaryota</taxon>
        <taxon>Fungi</taxon>
        <taxon>Fungi incertae sedis</taxon>
        <taxon>Mucoromycota</taxon>
        <taxon>Glomeromycotina</taxon>
        <taxon>Glomeromycetes</taxon>
        <taxon>Paraglomerales</taxon>
        <taxon>Paraglomeraceae</taxon>
        <taxon>Paraglomus</taxon>
    </lineage>
</organism>
<dbReference type="EMBL" id="CAJVPJ010000944">
    <property type="protein sequence ID" value="CAG8566882.1"/>
    <property type="molecule type" value="Genomic_DNA"/>
</dbReference>
<sequence>MSAQSNNQAIADITSDETKYCKCCKTSRRIDDFVRTWVSSSIERNTDTLDSSEIGQGDTEIGSEINDESNYDDLIYNIEDIENAIKDEFTNNDDQPIKFSLEVELDDIMTIVNDTSVNQDLNLVAHETAKHLQVHIENGSEYYWEIRRTHVNKKDGEFTGVVTVYFGCTQREDRQFSRSSEESSKYEREVRPAIQHYPCKGSITMKIDLSSKRAKILFNHQSSHPKPTHRGINISLNAINWIKNNINYGGIRKVEFYKRLSNEGLIDPKTHTYQQVYYWVAKLSKNQFVTDTKNQLKSSKNFLDHNTQADEGYKVIFYLENDFVRALGFITPFLRFIERSSIIELVVDSTFKTNQERFELFAVIVNNGGYGVPLAYLYLDTFVPLENVSDNHSDNRIRNREGVLREFFSALHCEGVLPTFVLVDKDIGQINAIEAAWDGRTIVQICLWHVVHAIERKIRESKEKNSQYTINMAQAANSQFDFIDPQWRPTSNNTATICPDEYRKDVLRIIKKHALAHPLIPISRDTFLTKEQIYYQSVREAYQFCQSNDLIHLWGYLWCNWYQRKHWDHFARASYPQALPLARTTMIVESHWRVLKYNYKYRYNRPRLDQLTQIITKQLVADHIDLWRRYCNNREFPSWWHAFKREWNDAKEKDMDDAHQYHTDTVSWICSCPAYLKHPYLICKHLVATKIRLVPGFMPLFKDIMRRHDYPFIDFHQESNARILLDNIPWNNVQENEHQSINEPLEKHSNHWSFMGST</sequence>
<dbReference type="Proteomes" id="UP000789572">
    <property type="component" value="Unassembled WGS sequence"/>
</dbReference>
<keyword evidence="1" id="KW-0862">Zinc</keyword>
<evidence type="ECO:0000313" key="4">
    <source>
        <dbReference type="Proteomes" id="UP000789572"/>
    </source>
</evidence>
<dbReference type="OrthoDB" id="2437251at2759"/>
<keyword evidence="1" id="KW-0863">Zinc-finger</keyword>
<name>A0A9N9BIF2_9GLOM</name>
<dbReference type="PROSITE" id="PS50966">
    <property type="entry name" value="ZF_SWIM"/>
    <property type="match status" value="1"/>
</dbReference>
<keyword evidence="4" id="KW-1185">Reference proteome</keyword>
<dbReference type="InterPro" id="IPR007527">
    <property type="entry name" value="Znf_SWIM"/>
</dbReference>
<gene>
    <name evidence="3" type="ORF">POCULU_LOCUS5794</name>
</gene>
<feature type="domain" description="SWIM-type" evidence="2">
    <location>
        <begin position="661"/>
        <end position="694"/>
    </location>
</feature>
<keyword evidence="1" id="KW-0479">Metal-binding</keyword>